<dbReference type="SUPFAM" id="SSF55797">
    <property type="entry name" value="PR-1-like"/>
    <property type="match status" value="1"/>
</dbReference>
<dbReference type="EMBL" id="VCIZ01000017">
    <property type="protein sequence ID" value="TSP10154.1"/>
    <property type="molecule type" value="Genomic_DNA"/>
</dbReference>
<evidence type="ECO:0000313" key="4">
    <source>
        <dbReference type="Proteomes" id="UP000318943"/>
    </source>
</evidence>
<protein>
    <submittedName>
        <fullName evidence="3">CAP domain-containing protein</fullName>
    </submittedName>
</protein>
<dbReference type="Gene3D" id="3.40.33.10">
    <property type="entry name" value="CAP"/>
    <property type="match status" value="1"/>
</dbReference>
<organism evidence="3 4">
    <name type="scientific">Cupriavidus campinensis</name>
    <dbReference type="NCBI Taxonomy" id="151783"/>
    <lineage>
        <taxon>Bacteria</taxon>
        <taxon>Pseudomonadati</taxon>
        <taxon>Pseudomonadota</taxon>
        <taxon>Betaproteobacteria</taxon>
        <taxon>Burkholderiales</taxon>
        <taxon>Burkholderiaceae</taxon>
        <taxon>Cupriavidus</taxon>
    </lineage>
</organism>
<reference evidence="3 4" key="1">
    <citation type="submission" date="2019-05" db="EMBL/GenBank/DDBJ databases">
        <title>Whole genome sequence analysis of Cupriavidus campinensis S14E4C strain.</title>
        <authorList>
            <person name="Abbaszade G."/>
            <person name="Szabo A."/>
            <person name="Toumi M."/>
            <person name="Toth E."/>
        </authorList>
    </citation>
    <scope>NUCLEOTIDE SEQUENCE [LARGE SCALE GENOMIC DNA]</scope>
    <source>
        <strain evidence="3 4">S14E4C</strain>
    </source>
</reference>
<accession>A0ABY3EGT9</accession>
<keyword evidence="4" id="KW-1185">Reference proteome</keyword>
<dbReference type="Pfam" id="PF00188">
    <property type="entry name" value="CAP"/>
    <property type="match status" value="1"/>
</dbReference>
<dbReference type="PANTHER" id="PTHR31157:SF1">
    <property type="entry name" value="SCP DOMAIN-CONTAINING PROTEIN"/>
    <property type="match status" value="1"/>
</dbReference>
<gene>
    <name evidence="3" type="ORF">FGG12_23305</name>
</gene>
<dbReference type="PANTHER" id="PTHR31157">
    <property type="entry name" value="SCP DOMAIN-CONTAINING PROTEIN"/>
    <property type="match status" value="1"/>
</dbReference>
<dbReference type="Proteomes" id="UP000318943">
    <property type="component" value="Unassembled WGS sequence"/>
</dbReference>
<proteinExistence type="predicted"/>
<feature type="domain" description="SCP" evidence="2">
    <location>
        <begin position="129"/>
        <end position="243"/>
    </location>
</feature>
<dbReference type="CDD" id="cd05379">
    <property type="entry name" value="CAP_bacterial"/>
    <property type="match status" value="1"/>
</dbReference>
<evidence type="ECO:0000313" key="3">
    <source>
        <dbReference type="EMBL" id="TSP10154.1"/>
    </source>
</evidence>
<feature type="region of interest" description="Disordered" evidence="1">
    <location>
        <begin position="46"/>
        <end position="77"/>
    </location>
</feature>
<evidence type="ECO:0000256" key="1">
    <source>
        <dbReference type="SAM" id="MobiDB-lite"/>
    </source>
</evidence>
<evidence type="ECO:0000259" key="2">
    <source>
        <dbReference type="Pfam" id="PF00188"/>
    </source>
</evidence>
<name>A0ABY3EGT9_9BURK</name>
<comment type="caution">
    <text evidence="3">The sequence shown here is derived from an EMBL/GenBank/DDBJ whole genome shotgun (WGS) entry which is preliminary data.</text>
</comment>
<dbReference type="InterPro" id="IPR014044">
    <property type="entry name" value="CAP_dom"/>
</dbReference>
<sequence>MPGKHLRNDSMPSRANAFARPMPMTILAACAALALSACGGGGDGAPSAGTSAAPAAGGANASQAASGQAPGAGQTATLPAGADRACYTVTGSAPAPVTGSVSLLPARGTGVSGYRVLDDARSAGLCYANYRREQVGLPPLTARDALNTVAQNHTAYMLANNLLTHDEQSGKPGYTGAAPNDRIQAAYPTNATAEVVAAGNKWTSAAGANLSMTPKDALVADLVNAPFHRAALLGSYGSAGSGFAESVGAGSSGGTTASYYQTIDLADASKGGADNQMVAYPYSGQADVPASWVNNESPNPAPAYAGQTMGYPVSVQAINTSLTFNADTFTITDAAGTNVPCEKVDARTSGMSSYARGLAICTPRAPLAAKTRYNVTVGGTLNGQGVNLNWSFTTL</sequence>
<dbReference type="InterPro" id="IPR035940">
    <property type="entry name" value="CAP_sf"/>
</dbReference>